<keyword evidence="5 8" id="KW-0812">Transmembrane</keyword>
<evidence type="ECO:0000256" key="4">
    <source>
        <dbReference type="ARBA" id="ARBA00022519"/>
    </source>
</evidence>
<dbReference type="PANTHER" id="PTHR32195">
    <property type="entry name" value="OS07G0662800 PROTEIN"/>
    <property type="match status" value="1"/>
</dbReference>
<keyword evidence="6 8" id="KW-1133">Transmembrane helix</keyword>
<dbReference type="InterPro" id="IPR018227">
    <property type="entry name" value="Amino_acid_transport_2"/>
</dbReference>
<name>Q6ANI4_DESPS</name>
<dbReference type="eggNOG" id="COG0814">
    <property type="taxonomic scope" value="Bacteria"/>
</dbReference>
<dbReference type="GO" id="GO:0003333">
    <property type="term" value="P:amino acid transmembrane transport"/>
    <property type="evidence" value="ECO:0007669"/>
    <property type="project" value="InterPro"/>
</dbReference>
<dbReference type="HOGENOM" id="CLU_1123149_0_0_7"/>
<comment type="subcellular location">
    <subcellularLocation>
        <location evidence="1">Cell inner membrane</location>
        <topology evidence="1">Multi-pass membrane protein</topology>
    </subcellularLocation>
</comment>
<evidence type="ECO:0000256" key="3">
    <source>
        <dbReference type="ARBA" id="ARBA00022475"/>
    </source>
</evidence>
<feature type="transmembrane region" description="Helical" evidence="8">
    <location>
        <begin position="153"/>
        <end position="172"/>
    </location>
</feature>
<dbReference type="GO" id="GO:0005886">
    <property type="term" value="C:plasma membrane"/>
    <property type="evidence" value="ECO:0007669"/>
    <property type="project" value="UniProtKB-SubCell"/>
</dbReference>
<evidence type="ECO:0000313" key="10">
    <source>
        <dbReference type="Proteomes" id="UP000000602"/>
    </source>
</evidence>
<keyword evidence="4" id="KW-0997">Cell inner membrane</keyword>
<evidence type="ECO:0000256" key="7">
    <source>
        <dbReference type="ARBA" id="ARBA00023136"/>
    </source>
</evidence>
<feature type="transmembrane region" description="Helical" evidence="8">
    <location>
        <begin position="59"/>
        <end position="86"/>
    </location>
</feature>
<evidence type="ECO:0000313" key="9">
    <source>
        <dbReference type="EMBL" id="CAG36090.1"/>
    </source>
</evidence>
<organism evidence="9 10">
    <name type="scientific">Desulfotalea psychrophila (strain LSv54 / DSM 12343)</name>
    <dbReference type="NCBI Taxonomy" id="177439"/>
    <lineage>
        <taxon>Bacteria</taxon>
        <taxon>Pseudomonadati</taxon>
        <taxon>Thermodesulfobacteriota</taxon>
        <taxon>Desulfobulbia</taxon>
        <taxon>Desulfobulbales</taxon>
        <taxon>Desulfocapsaceae</taxon>
        <taxon>Desulfotalea</taxon>
    </lineage>
</organism>
<keyword evidence="10" id="KW-1185">Reference proteome</keyword>
<keyword evidence="2" id="KW-0813">Transport</keyword>
<dbReference type="Proteomes" id="UP000000602">
    <property type="component" value="Chromosome"/>
</dbReference>
<keyword evidence="3" id="KW-1003">Cell membrane</keyword>
<feature type="transmembrane region" description="Helical" evidence="8">
    <location>
        <begin position="6"/>
        <end position="27"/>
    </location>
</feature>
<feature type="transmembrane region" description="Helical" evidence="8">
    <location>
        <begin position="207"/>
        <end position="224"/>
    </location>
</feature>
<dbReference type="KEGG" id="dps:DP1361"/>
<feature type="transmembrane region" description="Helical" evidence="8">
    <location>
        <begin position="113"/>
        <end position="132"/>
    </location>
</feature>
<keyword evidence="7 8" id="KW-0472">Membrane</keyword>
<gene>
    <name evidence="9" type="ordered locus">DP1361</name>
</gene>
<evidence type="ECO:0000256" key="2">
    <source>
        <dbReference type="ARBA" id="ARBA00022448"/>
    </source>
</evidence>
<evidence type="ECO:0000256" key="1">
    <source>
        <dbReference type="ARBA" id="ARBA00004429"/>
    </source>
</evidence>
<feature type="transmembrane region" description="Helical" evidence="8">
    <location>
        <begin position="178"/>
        <end position="198"/>
    </location>
</feature>
<dbReference type="STRING" id="177439.DP1361"/>
<reference evidence="10" key="1">
    <citation type="journal article" date="2004" name="Environ. Microbiol.">
        <title>The genome of Desulfotalea psychrophila, a sulfate-reducing bacterium from permanently cold Arctic sediments.</title>
        <authorList>
            <person name="Rabus R."/>
            <person name="Ruepp A."/>
            <person name="Frickey T."/>
            <person name="Rattei T."/>
            <person name="Fartmann B."/>
            <person name="Stark M."/>
            <person name="Bauer M."/>
            <person name="Zibat A."/>
            <person name="Lombardot T."/>
            <person name="Becker I."/>
            <person name="Amann J."/>
            <person name="Gellner K."/>
            <person name="Teeling H."/>
            <person name="Leuschner W.D."/>
            <person name="Gloeckner F.-O."/>
            <person name="Lupas A.N."/>
            <person name="Amann R."/>
            <person name="Klenk H.-P."/>
        </authorList>
    </citation>
    <scope>NUCLEOTIDE SEQUENCE [LARGE SCALE GENOMIC DNA]</scope>
    <source>
        <strain evidence="10">DSM 12343 / LSv54</strain>
    </source>
</reference>
<dbReference type="PANTHER" id="PTHR32195:SF26">
    <property type="entry name" value="TRYPTOPHAN OR TYROSINE TRANSPORTER PROTEIN"/>
    <property type="match status" value="1"/>
</dbReference>
<dbReference type="Pfam" id="PF03222">
    <property type="entry name" value="Trp_Tyr_perm"/>
    <property type="match status" value="1"/>
</dbReference>
<evidence type="ECO:0000256" key="5">
    <source>
        <dbReference type="ARBA" id="ARBA00022692"/>
    </source>
</evidence>
<proteinExistence type="predicted"/>
<dbReference type="AlphaFoldDB" id="Q6ANI4"/>
<accession>Q6ANI4</accession>
<evidence type="ECO:0000256" key="6">
    <source>
        <dbReference type="ARBA" id="ARBA00022989"/>
    </source>
</evidence>
<sequence length="247" mass="26634">MQAWSLWVPGILSYIICSSTISVFYPLRSPVILCAFHFHNIIPTICRDMDWDISAISRAMLLGMVIGFIMNFIWVAIGIGVLPLTIGTNSIVSSFQHGLPATVPIGHILANPYFSAVAIIFSLTAICTSYAANGIGLMDFNRDLLGGGSKTKIVTATFLPPLIIAILFPSIFLKAIGVVGGVGIALLFGVLPAVIFYMKSKTLSKKILAICIGLLFASALAIDLCNDFGLINTDRILQEIQQVQQKN</sequence>
<evidence type="ECO:0000256" key="8">
    <source>
        <dbReference type="SAM" id="Phobius"/>
    </source>
</evidence>
<dbReference type="EMBL" id="CR522870">
    <property type="protein sequence ID" value="CAG36090.1"/>
    <property type="molecule type" value="Genomic_DNA"/>
</dbReference>
<protein>
    <submittedName>
        <fullName evidence="9">Related to tyrosine-specific transport protein</fullName>
    </submittedName>
</protein>